<evidence type="ECO:0008006" key="3">
    <source>
        <dbReference type="Google" id="ProtNLM"/>
    </source>
</evidence>
<dbReference type="GeneTree" id="ENSGT00940000164387"/>
<dbReference type="PANTHER" id="PTHR45913">
    <property type="entry name" value="EPM2A-INTERACTING PROTEIN 1"/>
    <property type="match status" value="1"/>
</dbReference>
<sequence length="460" mass="52159">MCVICRETLANESLKPTKLKRHLEALPHDLVNKPLDFFQRKAQEIKASADVLRKNVTLNDKAQLASYIVSYRVATERQPHNIAEKCILLAAIDMVTTVMDAKSTEKIKCIPLSNNTVSRRIHDISNNLEEELISRLKAAADFSIQLDESTDVSDCATLLVYVRYVWGNEFLEDLLCCLNIPTGTTGEQIFDVLNDCVVTKCSLDWANCKGITSDGAAIMTGRNSDKRIKGAAGNDIVWNHCFIHRHALASKGMPVGLEKVLKEVVRVENFIKGNNSTTEFLQERSPPADIFSSLNELNLKLQGHHNDVFRNWKHVIAFQKSLKLWLTRFKQPKPSYYMFPTTHLGALIDNFDRYFPKERFEKLSDKRWNQNPFEFESPESLLDLGLSPAAETELLHLCSDVIIASEYPVLSKSVGFSVYTKIKTKYRNRLDAVPDMRVALSSCTPDWDTILKSKQAHLSH</sequence>
<keyword evidence="2" id="KW-1185">Reference proteome</keyword>
<evidence type="ECO:0000313" key="1">
    <source>
        <dbReference type="Ensembl" id="ENSLBEP00000017132.1"/>
    </source>
</evidence>
<accession>A0A3Q3FD53</accession>
<dbReference type="STRING" id="56723.ENSLBEP00000017132"/>
<dbReference type="PANTHER" id="PTHR45913:SF19">
    <property type="entry name" value="LOW QUALITY PROTEIN: ZINC FINGER BED DOMAIN-CONTAINING PROTEIN 5-LIKE"/>
    <property type="match status" value="1"/>
</dbReference>
<dbReference type="Ensembl" id="ENSLBET00000018098.1">
    <property type="protein sequence ID" value="ENSLBEP00000017132.1"/>
    <property type="gene ID" value="ENSLBEG00000013096.1"/>
</dbReference>
<reference evidence="1" key="1">
    <citation type="submission" date="2025-08" db="UniProtKB">
        <authorList>
            <consortium name="Ensembl"/>
        </authorList>
    </citation>
    <scope>IDENTIFICATION</scope>
</reference>
<name>A0A3Q3FD53_9LABR</name>
<dbReference type="AlphaFoldDB" id="A0A3Q3FD53"/>
<proteinExistence type="predicted"/>
<protein>
    <recommendedName>
        <fullName evidence="3">DUF4371 domain-containing protein</fullName>
    </recommendedName>
</protein>
<dbReference type="Proteomes" id="UP000261660">
    <property type="component" value="Unplaced"/>
</dbReference>
<reference evidence="1" key="2">
    <citation type="submission" date="2025-09" db="UniProtKB">
        <authorList>
            <consortium name="Ensembl"/>
        </authorList>
    </citation>
    <scope>IDENTIFICATION</scope>
</reference>
<evidence type="ECO:0000313" key="2">
    <source>
        <dbReference type="Proteomes" id="UP000261660"/>
    </source>
</evidence>
<organism evidence="1 2">
    <name type="scientific">Labrus bergylta</name>
    <name type="common">ballan wrasse</name>
    <dbReference type="NCBI Taxonomy" id="56723"/>
    <lineage>
        <taxon>Eukaryota</taxon>
        <taxon>Metazoa</taxon>
        <taxon>Chordata</taxon>
        <taxon>Craniata</taxon>
        <taxon>Vertebrata</taxon>
        <taxon>Euteleostomi</taxon>
        <taxon>Actinopterygii</taxon>
        <taxon>Neopterygii</taxon>
        <taxon>Teleostei</taxon>
        <taxon>Neoteleostei</taxon>
        <taxon>Acanthomorphata</taxon>
        <taxon>Eupercaria</taxon>
        <taxon>Labriformes</taxon>
        <taxon>Labridae</taxon>
        <taxon>Labrus</taxon>
    </lineage>
</organism>
<dbReference type="InParanoid" id="A0A3Q3FD53"/>